<gene>
    <name evidence="8" type="primary">HMCN1</name>
    <name evidence="8" type="ORF">BLAG_LOCUS6639</name>
</gene>
<dbReference type="PROSITE" id="PS50092">
    <property type="entry name" value="TSP1"/>
    <property type="match status" value="2"/>
</dbReference>
<feature type="disulfide bond" evidence="3">
    <location>
        <begin position="213"/>
        <end position="222"/>
    </location>
</feature>
<dbReference type="Pfam" id="PF00090">
    <property type="entry name" value="TSP_1"/>
    <property type="match status" value="3"/>
</dbReference>
<comment type="caution">
    <text evidence="3">Lacks conserved residue(s) required for the propagation of feature annotation.</text>
</comment>
<evidence type="ECO:0000256" key="6">
    <source>
        <dbReference type="SAM" id="Phobius"/>
    </source>
</evidence>
<feature type="disulfide bond" evidence="3">
    <location>
        <begin position="287"/>
        <end position="304"/>
    </location>
</feature>
<dbReference type="Gene3D" id="2.20.100.10">
    <property type="entry name" value="Thrombospondin type-1 (TSP1) repeat"/>
    <property type="match status" value="3"/>
</dbReference>
<keyword evidence="6" id="KW-0472">Membrane</keyword>
<evidence type="ECO:0000256" key="2">
    <source>
        <dbReference type="ARBA" id="ARBA00023157"/>
    </source>
</evidence>
<keyword evidence="4" id="KW-0175">Coiled coil</keyword>
<dbReference type="InterPro" id="IPR000884">
    <property type="entry name" value="TSP1_rpt"/>
</dbReference>
<dbReference type="Proteomes" id="UP000838412">
    <property type="component" value="Chromosome 13"/>
</dbReference>
<evidence type="ECO:0000256" key="5">
    <source>
        <dbReference type="SAM" id="MobiDB-lite"/>
    </source>
</evidence>
<evidence type="ECO:0000259" key="7">
    <source>
        <dbReference type="PROSITE" id="PS50026"/>
    </source>
</evidence>
<dbReference type="SUPFAM" id="SSF82895">
    <property type="entry name" value="TSP-1 type 1 repeat"/>
    <property type="match status" value="3"/>
</dbReference>
<dbReference type="EMBL" id="OV696698">
    <property type="protein sequence ID" value="CAH1243785.1"/>
    <property type="molecule type" value="Genomic_DNA"/>
</dbReference>
<evidence type="ECO:0000256" key="1">
    <source>
        <dbReference type="ARBA" id="ARBA00022737"/>
    </source>
</evidence>
<organism evidence="8 9">
    <name type="scientific">Branchiostoma lanceolatum</name>
    <name type="common">Common lancelet</name>
    <name type="synonym">Amphioxus lanceolatum</name>
    <dbReference type="NCBI Taxonomy" id="7740"/>
    <lineage>
        <taxon>Eukaryota</taxon>
        <taxon>Metazoa</taxon>
        <taxon>Chordata</taxon>
        <taxon>Cephalochordata</taxon>
        <taxon>Leptocardii</taxon>
        <taxon>Amphioxiformes</taxon>
        <taxon>Branchiostomatidae</taxon>
        <taxon>Branchiostoma</taxon>
    </lineage>
</organism>
<dbReference type="SMART" id="SM00209">
    <property type="entry name" value="TSP1"/>
    <property type="match status" value="4"/>
</dbReference>
<feature type="domain" description="EGF-like" evidence="7">
    <location>
        <begin position="182"/>
        <end position="223"/>
    </location>
</feature>
<feature type="region of interest" description="Disordered" evidence="5">
    <location>
        <begin position="815"/>
        <end position="836"/>
    </location>
</feature>
<keyword evidence="6" id="KW-1133">Transmembrane helix</keyword>
<dbReference type="SUPFAM" id="SSF57196">
    <property type="entry name" value="EGF/Laminin"/>
    <property type="match status" value="1"/>
</dbReference>
<dbReference type="PROSITE" id="PS00022">
    <property type="entry name" value="EGF_1"/>
    <property type="match status" value="2"/>
</dbReference>
<evidence type="ECO:0000256" key="4">
    <source>
        <dbReference type="SAM" id="Coils"/>
    </source>
</evidence>
<dbReference type="Gene3D" id="2.10.25.10">
    <property type="entry name" value="Laminin"/>
    <property type="match status" value="2"/>
</dbReference>
<feature type="transmembrane region" description="Helical" evidence="6">
    <location>
        <begin position="853"/>
        <end position="873"/>
    </location>
</feature>
<protein>
    <submittedName>
        <fullName evidence="8">HMCN1 protein</fullName>
    </submittedName>
</protein>
<dbReference type="OrthoDB" id="3967at2759"/>
<feature type="domain" description="EGF-like" evidence="7">
    <location>
        <begin position="278"/>
        <end position="316"/>
    </location>
</feature>
<dbReference type="InterPro" id="IPR052065">
    <property type="entry name" value="Compl_asym_regulator"/>
</dbReference>
<keyword evidence="3" id="KW-0245">EGF-like domain</keyword>
<dbReference type="SMART" id="SM00181">
    <property type="entry name" value="EGF"/>
    <property type="match status" value="4"/>
</dbReference>
<keyword evidence="1" id="KW-0677">Repeat</keyword>
<keyword evidence="6" id="KW-0812">Transmembrane</keyword>
<dbReference type="InterPro" id="IPR003609">
    <property type="entry name" value="Pan_app"/>
</dbReference>
<dbReference type="PROSITE" id="PS01186">
    <property type="entry name" value="EGF_2"/>
    <property type="match status" value="1"/>
</dbReference>
<dbReference type="SMART" id="SM00473">
    <property type="entry name" value="PAN_AP"/>
    <property type="match status" value="2"/>
</dbReference>
<feature type="compositionally biased region" description="Low complexity" evidence="5">
    <location>
        <begin position="815"/>
        <end position="827"/>
    </location>
</feature>
<dbReference type="SUPFAM" id="SSF57414">
    <property type="entry name" value="Hairpin loop containing domain-like"/>
    <property type="match status" value="2"/>
</dbReference>
<proteinExistence type="predicted"/>
<dbReference type="InterPro" id="IPR036383">
    <property type="entry name" value="TSP1_rpt_sf"/>
</dbReference>
<dbReference type="PANTHER" id="PTHR22906:SF53">
    <property type="entry name" value="HEMICENTIN-1"/>
    <property type="match status" value="1"/>
</dbReference>
<name>A0A8J9YY44_BRALA</name>
<dbReference type="InterPro" id="IPR000742">
    <property type="entry name" value="EGF"/>
</dbReference>
<feature type="disulfide bond" evidence="3">
    <location>
        <begin position="306"/>
        <end position="315"/>
    </location>
</feature>
<dbReference type="PANTHER" id="PTHR22906">
    <property type="entry name" value="PROPERDIN"/>
    <property type="match status" value="1"/>
</dbReference>
<sequence>MKNYSLLAEKASKDQNPVSFNTFESREPAPLPFQKRGWFLPKPASWKRWINPGDWSMTKVVDTFETRYVETSKETTWTNVYELHKDHGPASGVSFEYACLIYSWYWCTRRPHKTGGQYWRQMGTKKVINMCPQPCLSKPCRGKSKVKPGSRCTQTGHYSDPNYRCVCETGWEWNQLHHRCDDRNVCDTTHSRCDKAHTERCVESIGMSYSCTCINGWTGKFCTEEVNPCYEHGGNDACHPNGRCVPVMRSTIYTCDCNDGWSDAPEDGAQQLPDCDKKDDPCDRVACMNGGHCSHSKNGRDVFCTCTDLYVGDRCQHRKPHWGEWDGWGPCSVTCGAQGVRKRLRHCKNPTGLTDLDCSGKKQEEEVCRAAVCKYSGRWTSWGEATPCTEVCGTGIRVKTRHCKYCKDADCVEETQLEAERGSPCDGIATETTPCNTNPCPIPPPIVVPVVRPKPAPKWSAWGAWGACSQTCDPGLRSRSRQKGKDTQDESEECRVMACPKVIPVKCTPWTDWGVCDVHSKMCYRTRDSVSGETCDGHTYQRSGCSGGKCLGEVKAEGHKENLFKALKLQKAKLAEAAAKKKKEELEKRLKQEQKEAEERAELMKFFTEEKGKYFGTGTTSIKAWNDISFVECARRCLEGHGDYDGTNPVCKSFNYRPANTKETKTARCWLHSENKDTVSGSTEWSKWPHRDYYQRKGAEESVIKSFTEEKGHFFGTWKTSIKSGSYENIGVDECARRCLKGHGDYDGVNPVCKSFNYRPGGTAETTKSSKCWLHQENKDTFKGSSEWSKWPHRDYYQRKEIPVYTTPKSPVLVTQPTQEQAQEQPAGPNEVKSKPKKGPAFILIGAASRERVPSVAAFCVLVAAALLMTYTLSGSLRLPQ</sequence>
<keyword evidence="2 3" id="KW-1015">Disulfide bond</keyword>
<feature type="coiled-coil region" evidence="4">
    <location>
        <begin position="564"/>
        <end position="603"/>
    </location>
</feature>
<keyword evidence="9" id="KW-1185">Reference proteome</keyword>
<accession>A0A8J9YY44</accession>
<dbReference type="PROSITE" id="PS50026">
    <property type="entry name" value="EGF_3"/>
    <property type="match status" value="2"/>
</dbReference>
<evidence type="ECO:0000256" key="3">
    <source>
        <dbReference type="PROSITE-ProRule" id="PRU00076"/>
    </source>
</evidence>
<reference evidence="8" key="1">
    <citation type="submission" date="2022-01" db="EMBL/GenBank/DDBJ databases">
        <authorList>
            <person name="Braso-Vives M."/>
        </authorList>
    </citation>
    <scope>NUCLEOTIDE SEQUENCE</scope>
</reference>
<evidence type="ECO:0000313" key="9">
    <source>
        <dbReference type="Proteomes" id="UP000838412"/>
    </source>
</evidence>
<evidence type="ECO:0000313" key="8">
    <source>
        <dbReference type="EMBL" id="CAH1243785.1"/>
    </source>
</evidence>
<dbReference type="AlphaFoldDB" id="A0A8J9YY44"/>